<evidence type="ECO:0000313" key="3">
    <source>
        <dbReference type="Proteomes" id="UP000291949"/>
    </source>
</evidence>
<evidence type="ECO:0000313" key="2">
    <source>
        <dbReference type="EMBL" id="TBW75388.1"/>
    </source>
</evidence>
<dbReference type="InterPro" id="IPR036388">
    <property type="entry name" value="WH-like_DNA-bd_sf"/>
</dbReference>
<protein>
    <submittedName>
        <fullName evidence="2">PadR family transcriptional regulator</fullName>
    </submittedName>
</protein>
<dbReference type="RefSeq" id="WP_154812159.1">
    <property type="nucleotide sequence ID" value="NZ_JADPAF010000249.1"/>
</dbReference>
<dbReference type="Proteomes" id="UP000291949">
    <property type="component" value="Unassembled WGS sequence"/>
</dbReference>
<dbReference type="InterPro" id="IPR005149">
    <property type="entry name" value="Tscrpt_reg_PadR_N"/>
</dbReference>
<organism evidence="2 3">
    <name type="scientific">Staphylococcus capitis</name>
    <dbReference type="NCBI Taxonomy" id="29388"/>
    <lineage>
        <taxon>Bacteria</taxon>
        <taxon>Bacillati</taxon>
        <taxon>Bacillota</taxon>
        <taxon>Bacilli</taxon>
        <taxon>Bacillales</taxon>
        <taxon>Staphylococcaceae</taxon>
        <taxon>Staphylococcus</taxon>
    </lineage>
</organism>
<feature type="domain" description="Transcription regulator PadR N-terminal" evidence="1">
    <location>
        <begin position="10"/>
        <end position="78"/>
    </location>
</feature>
<dbReference type="PANTHER" id="PTHR33169">
    <property type="entry name" value="PADR-FAMILY TRANSCRIPTIONAL REGULATOR"/>
    <property type="match status" value="1"/>
</dbReference>
<accession>A0A7Z7YTL5</accession>
<dbReference type="Gene3D" id="1.10.10.10">
    <property type="entry name" value="Winged helix-like DNA-binding domain superfamily/Winged helix DNA-binding domain"/>
    <property type="match status" value="1"/>
</dbReference>
<dbReference type="Pfam" id="PF03551">
    <property type="entry name" value="PadR"/>
    <property type="match status" value="1"/>
</dbReference>
<sequence>MKKGVLEFLVLLCLSKETQYGYSLLQRLNKRIPISERTLYSILHRLEKKSCLMINYRLSSKGPKRKYYKVTVTGEKDLMI</sequence>
<dbReference type="AlphaFoldDB" id="A0A7Z7YTL5"/>
<dbReference type="SUPFAM" id="SSF46785">
    <property type="entry name" value="Winged helix' DNA-binding domain"/>
    <property type="match status" value="1"/>
</dbReference>
<comment type="caution">
    <text evidence="2">The sequence shown here is derived from an EMBL/GenBank/DDBJ whole genome shotgun (WGS) entry which is preliminary data.</text>
</comment>
<dbReference type="EMBL" id="SCHC01000007">
    <property type="protein sequence ID" value="TBW75388.1"/>
    <property type="molecule type" value="Genomic_DNA"/>
</dbReference>
<gene>
    <name evidence="2" type="ORF">EQ811_11775</name>
</gene>
<evidence type="ECO:0000259" key="1">
    <source>
        <dbReference type="Pfam" id="PF03551"/>
    </source>
</evidence>
<name>A0A7Z7YTL5_STACP</name>
<dbReference type="PANTHER" id="PTHR33169:SF14">
    <property type="entry name" value="TRANSCRIPTIONAL REGULATOR RV3488"/>
    <property type="match status" value="1"/>
</dbReference>
<reference evidence="2 3" key="1">
    <citation type="journal article" date="2019" name="Sci. Transl. Med.">
        <title>Quorum sensing between bacterial species on the skin protects against epidermal injury in atopic dermatitis.</title>
        <authorList>
            <person name="Williams M.R."/>
        </authorList>
    </citation>
    <scope>NUCLEOTIDE SEQUENCE [LARGE SCALE GENOMIC DNA]</scope>
    <source>
        <strain evidence="2 3">H8</strain>
    </source>
</reference>
<dbReference type="InterPro" id="IPR052509">
    <property type="entry name" value="Metal_resp_DNA-bind_regulator"/>
</dbReference>
<proteinExistence type="predicted"/>
<dbReference type="InterPro" id="IPR036390">
    <property type="entry name" value="WH_DNA-bd_sf"/>
</dbReference>